<sequence length="99" mass="10891">MIILGGCPLIQIVIIIFLFIIAVLGAILCYYQNKKFLLFDLTTNRRLGHIMYFSGTTLLVVAVGGALIYWLLPLVWTLLTLVVASLITGFVGLSFANSL</sequence>
<feature type="transmembrane region" description="Helical" evidence="1">
    <location>
        <begin position="78"/>
        <end position="96"/>
    </location>
</feature>
<organism evidence="2 3">
    <name type="scientific">Latilactobacillus graminis DSM 20719</name>
    <dbReference type="NCBI Taxonomy" id="1423752"/>
    <lineage>
        <taxon>Bacteria</taxon>
        <taxon>Bacillati</taxon>
        <taxon>Bacillota</taxon>
        <taxon>Bacilli</taxon>
        <taxon>Lactobacillales</taxon>
        <taxon>Lactobacillaceae</taxon>
        <taxon>Latilactobacillus</taxon>
    </lineage>
</organism>
<keyword evidence="1" id="KW-0472">Membrane</keyword>
<gene>
    <name evidence="2" type="ORF">FC90_GL000898</name>
</gene>
<evidence type="ECO:0000313" key="2">
    <source>
        <dbReference type="EMBL" id="KRM22299.1"/>
    </source>
</evidence>
<reference evidence="2 3" key="1">
    <citation type="journal article" date="2015" name="Genome Announc.">
        <title>Expanding the biotechnology potential of lactobacilli through comparative genomics of 213 strains and associated genera.</title>
        <authorList>
            <person name="Sun Z."/>
            <person name="Harris H.M."/>
            <person name="McCann A."/>
            <person name="Guo C."/>
            <person name="Argimon S."/>
            <person name="Zhang W."/>
            <person name="Yang X."/>
            <person name="Jeffery I.B."/>
            <person name="Cooney J.C."/>
            <person name="Kagawa T.F."/>
            <person name="Liu W."/>
            <person name="Song Y."/>
            <person name="Salvetti E."/>
            <person name="Wrobel A."/>
            <person name="Rasinkangas P."/>
            <person name="Parkhill J."/>
            <person name="Rea M.C."/>
            <person name="O'Sullivan O."/>
            <person name="Ritari J."/>
            <person name="Douillard F.P."/>
            <person name="Paul Ross R."/>
            <person name="Yang R."/>
            <person name="Briner A.E."/>
            <person name="Felis G.E."/>
            <person name="de Vos W.M."/>
            <person name="Barrangou R."/>
            <person name="Klaenhammer T.R."/>
            <person name="Caufield P.W."/>
            <person name="Cui Y."/>
            <person name="Zhang H."/>
            <person name="O'Toole P.W."/>
        </authorList>
    </citation>
    <scope>NUCLEOTIDE SEQUENCE [LARGE SCALE GENOMIC DNA]</scope>
    <source>
        <strain evidence="2 3">DSM 20719</strain>
    </source>
</reference>
<name>A0AA89I1X3_9LACO</name>
<keyword evidence="1" id="KW-1133">Transmembrane helix</keyword>
<evidence type="ECO:0000313" key="3">
    <source>
        <dbReference type="Proteomes" id="UP000050823"/>
    </source>
</evidence>
<accession>A0AA89I1X3</accession>
<protein>
    <submittedName>
        <fullName evidence="2">Uncharacterized protein</fullName>
    </submittedName>
</protein>
<evidence type="ECO:0000256" key="1">
    <source>
        <dbReference type="SAM" id="Phobius"/>
    </source>
</evidence>
<dbReference type="AlphaFoldDB" id="A0AA89I1X3"/>
<proteinExistence type="predicted"/>
<dbReference type="Proteomes" id="UP000050823">
    <property type="component" value="Unassembled WGS sequence"/>
</dbReference>
<dbReference type="EMBL" id="AYZB01000035">
    <property type="protein sequence ID" value="KRM22299.1"/>
    <property type="molecule type" value="Genomic_DNA"/>
</dbReference>
<keyword evidence="1" id="KW-0812">Transmembrane</keyword>
<feature type="transmembrane region" description="Helical" evidence="1">
    <location>
        <begin position="52"/>
        <end position="72"/>
    </location>
</feature>
<feature type="transmembrane region" description="Helical" evidence="1">
    <location>
        <begin position="12"/>
        <end position="31"/>
    </location>
</feature>
<comment type="caution">
    <text evidence="2">The sequence shown here is derived from an EMBL/GenBank/DDBJ whole genome shotgun (WGS) entry which is preliminary data.</text>
</comment>